<evidence type="ECO:0000313" key="21">
    <source>
        <dbReference type="EMBL" id="PZP89809.1"/>
    </source>
</evidence>
<evidence type="ECO:0000256" key="6">
    <source>
        <dbReference type="ARBA" id="ARBA00012487"/>
    </source>
</evidence>
<evidence type="ECO:0000256" key="17">
    <source>
        <dbReference type="ARBA" id="ARBA00023264"/>
    </source>
</evidence>
<dbReference type="InterPro" id="IPR000374">
    <property type="entry name" value="PC_trans"/>
</dbReference>
<evidence type="ECO:0000313" key="22">
    <source>
        <dbReference type="Proteomes" id="UP000248606"/>
    </source>
</evidence>
<evidence type="ECO:0000256" key="16">
    <source>
        <dbReference type="ARBA" id="ARBA00023209"/>
    </source>
</evidence>
<feature type="region of interest" description="Disordered" evidence="19">
    <location>
        <begin position="1"/>
        <end position="20"/>
    </location>
</feature>
<evidence type="ECO:0000256" key="14">
    <source>
        <dbReference type="ARBA" id="ARBA00023098"/>
    </source>
</evidence>
<dbReference type="GO" id="GO:0005886">
    <property type="term" value="C:plasma membrane"/>
    <property type="evidence" value="ECO:0007669"/>
    <property type="project" value="UniProtKB-SubCell"/>
</dbReference>
<comment type="pathway">
    <text evidence="3 18">Phospholipid metabolism; CDP-diacylglycerol biosynthesis; CDP-diacylglycerol from sn-glycerol 3-phosphate: step 3/3.</text>
</comment>
<dbReference type="PROSITE" id="PS01315">
    <property type="entry name" value="CDS"/>
    <property type="match status" value="1"/>
</dbReference>
<dbReference type="Proteomes" id="UP000248606">
    <property type="component" value="Unassembled WGS sequence"/>
</dbReference>
<comment type="catalytic activity">
    <reaction evidence="1 18">
        <text>a 1,2-diacyl-sn-glycero-3-phosphate + CTP + H(+) = a CDP-1,2-diacyl-sn-glycerol + diphosphate</text>
        <dbReference type="Rhea" id="RHEA:16229"/>
        <dbReference type="ChEBI" id="CHEBI:15378"/>
        <dbReference type="ChEBI" id="CHEBI:33019"/>
        <dbReference type="ChEBI" id="CHEBI:37563"/>
        <dbReference type="ChEBI" id="CHEBI:58332"/>
        <dbReference type="ChEBI" id="CHEBI:58608"/>
        <dbReference type="EC" id="2.7.7.41"/>
    </reaction>
</comment>
<keyword evidence="8" id="KW-1003">Cell membrane</keyword>
<keyword evidence="16" id="KW-0594">Phospholipid biosynthesis</keyword>
<evidence type="ECO:0000256" key="10">
    <source>
        <dbReference type="ARBA" id="ARBA00022679"/>
    </source>
</evidence>
<keyword evidence="12 18" id="KW-0548">Nucleotidyltransferase</keyword>
<evidence type="ECO:0000256" key="11">
    <source>
        <dbReference type="ARBA" id="ARBA00022692"/>
    </source>
</evidence>
<comment type="caution">
    <text evidence="21">The sequence shown here is derived from an EMBL/GenBank/DDBJ whole genome shotgun (WGS) entry which is preliminary data.</text>
</comment>
<feature type="transmembrane region" description="Helical" evidence="20">
    <location>
        <begin position="51"/>
        <end position="69"/>
    </location>
</feature>
<keyword evidence="13 20" id="KW-1133">Transmembrane helix</keyword>
<dbReference type="PANTHER" id="PTHR46382:SF1">
    <property type="entry name" value="PHOSPHATIDATE CYTIDYLYLTRANSFERASE"/>
    <property type="match status" value="1"/>
</dbReference>
<evidence type="ECO:0000256" key="5">
    <source>
        <dbReference type="ARBA" id="ARBA00010185"/>
    </source>
</evidence>
<comment type="pathway">
    <text evidence="4">Lipid metabolism.</text>
</comment>
<keyword evidence="11 18" id="KW-0812">Transmembrane</keyword>
<evidence type="ECO:0000256" key="7">
    <source>
        <dbReference type="ARBA" id="ARBA00019373"/>
    </source>
</evidence>
<feature type="transmembrane region" description="Helical" evidence="20">
    <location>
        <begin position="144"/>
        <end position="164"/>
    </location>
</feature>
<evidence type="ECO:0000256" key="9">
    <source>
        <dbReference type="ARBA" id="ARBA00022516"/>
    </source>
</evidence>
<name>A0A2W5KKP2_9ACTN</name>
<feature type="transmembrane region" description="Helical" evidence="20">
    <location>
        <begin position="106"/>
        <end position="124"/>
    </location>
</feature>
<evidence type="ECO:0000256" key="4">
    <source>
        <dbReference type="ARBA" id="ARBA00005189"/>
    </source>
</evidence>
<dbReference type="AlphaFoldDB" id="A0A2W5KKP2"/>
<keyword evidence="17" id="KW-1208">Phospholipid metabolism</keyword>
<dbReference type="EC" id="2.7.7.41" evidence="6 18"/>
<comment type="subcellular location">
    <subcellularLocation>
        <location evidence="2">Cell membrane</location>
        <topology evidence="2">Multi-pass membrane protein</topology>
    </subcellularLocation>
</comment>
<evidence type="ECO:0000256" key="12">
    <source>
        <dbReference type="ARBA" id="ARBA00022695"/>
    </source>
</evidence>
<evidence type="ECO:0000256" key="18">
    <source>
        <dbReference type="RuleBase" id="RU003938"/>
    </source>
</evidence>
<feature type="transmembrane region" description="Helical" evidence="20">
    <location>
        <begin position="212"/>
        <end position="230"/>
    </location>
</feature>
<evidence type="ECO:0000256" key="1">
    <source>
        <dbReference type="ARBA" id="ARBA00001698"/>
    </source>
</evidence>
<feature type="transmembrane region" description="Helical" evidence="20">
    <location>
        <begin position="236"/>
        <end position="256"/>
    </location>
</feature>
<evidence type="ECO:0000256" key="20">
    <source>
        <dbReference type="SAM" id="Phobius"/>
    </source>
</evidence>
<evidence type="ECO:0000256" key="19">
    <source>
        <dbReference type="SAM" id="MobiDB-lite"/>
    </source>
</evidence>
<dbReference type="GO" id="GO:0004605">
    <property type="term" value="F:phosphatidate cytidylyltransferase activity"/>
    <property type="evidence" value="ECO:0007669"/>
    <property type="project" value="UniProtKB-EC"/>
</dbReference>
<sequence>MVVASSSTPTATPRKRNPGRNLPAAFGTGIFLGGIVLFVVLGVPALTDNRLTAQLIWAVLVAILVVLALKEVLDRLHEHGYQLPSIAIHLLGQVVAWSALAGVRGIMVAFLLSIMVFAVVRLFLEGNKAAPKNWLRDTSMGGFLLAWIPLMAAFTTVLMGFQSAERGIKGNLILITFIVTVVCSDIGGYTFGVLWGKHPLAPKVSPKKSWEGLAGSLIFSLIAAILMTVFLLDLSWWVGVLLGIGLVFSDIFGDLAESQFKRELGIKDMSNLLPGHGGMMDRLDGILPSAAMTWIVLTIIVAVNGLL</sequence>
<dbReference type="GO" id="GO:0016024">
    <property type="term" value="P:CDP-diacylglycerol biosynthetic process"/>
    <property type="evidence" value="ECO:0007669"/>
    <property type="project" value="UniProtKB-UniPathway"/>
</dbReference>
<feature type="compositionally biased region" description="Polar residues" evidence="19">
    <location>
        <begin position="1"/>
        <end position="11"/>
    </location>
</feature>
<evidence type="ECO:0000256" key="2">
    <source>
        <dbReference type="ARBA" id="ARBA00004651"/>
    </source>
</evidence>
<keyword evidence="10 18" id="KW-0808">Transferase</keyword>
<keyword evidence="14" id="KW-0443">Lipid metabolism</keyword>
<proteinExistence type="inferred from homology"/>
<evidence type="ECO:0000256" key="15">
    <source>
        <dbReference type="ARBA" id="ARBA00023136"/>
    </source>
</evidence>
<reference evidence="21 22" key="1">
    <citation type="submission" date="2017-08" db="EMBL/GenBank/DDBJ databases">
        <title>Infants hospitalized years apart are colonized by the same room-sourced microbial strains.</title>
        <authorList>
            <person name="Brooks B."/>
            <person name="Olm M.R."/>
            <person name="Firek B.A."/>
            <person name="Baker R."/>
            <person name="Thomas B.C."/>
            <person name="Morowitz M.J."/>
            <person name="Banfield J.F."/>
        </authorList>
    </citation>
    <scope>NUCLEOTIDE SEQUENCE [LARGE SCALE GENOMIC DNA]</scope>
    <source>
        <strain evidence="21">S2_006_000_R1_57</strain>
    </source>
</reference>
<protein>
    <recommendedName>
        <fullName evidence="7 18">Phosphatidate cytidylyltransferase</fullName>
        <ecNumber evidence="6 18">2.7.7.41</ecNumber>
    </recommendedName>
</protein>
<dbReference type="EMBL" id="QFOZ01000001">
    <property type="protein sequence ID" value="PZP89809.1"/>
    <property type="molecule type" value="Genomic_DNA"/>
</dbReference>
<accession>A0A2W5KKP2</accession>
<feature type="transmembrane region" description="Helical" evidence="20">
    <location>
        <begin position="286"/>
        <end position="306"/>
    </location>
</feature>
<keyword evidence="15 20" id="KW-0472">Membrane</keyword>
<feature type="transmembrane region" description="Helical" evidence="20">
    <location>
        <begin position="24"/>
        <end position="45"/>
    </location>
</feature>
<dbReference type="PANTHER" id="PTHR46382">
    <property type="entry name" value="PHOSPHATIDATE CYTIDYLYLTRANSFERASE"/>
    <property type="match status" value="1"/>
</dbReference>
<organism evidence="21 22">
    <name type="scientific">Lawsonella clevelandensis</name>
    <dbReference type="NCBI Taxonomy" id="1528099"/>
    <lineage>
        <taxon>Bacteria</taxon>
        <taxon>Bacillati</taxon>
        <taxon>Actinomycetota</taxon>
        <taxon>Actinomycetes</taxon>
        <taxon>Mycobacteriales</taxon>
        <taxon>Lawsonellaceae</taxon>
        <taxon>Lawsonella</taxon>
    </lineage>
</organism>
<evidence type="ECO:0000256" key="8">
    <source>
        <dbReference type="ARBA" id="ARBA00022475"/>
    </source>
</evidence>
<dbReference type="UniPathway" id="UPA00557">
    <property type="reaction ID" value="UER00614"/>
</dbReference>
<dbReference type="Pfam" id="PF01148">
    <property type="entry name" value="CTP_transf_1"/>
    <property type="match status" value="1"/>
</dbReference>
<keyword evidence="9" id="KW-0444">Lipid biosynthesis</keyword>
<gene>
    <name evidence="21" type="ORF">DI579_01200</name>
</gene>
<evidence type="ECO:0000256" key="13">
    <source>
        <dbReference type="ARBA" id="ARBA00022989"/>
    </source>
</evidence>
<feature type="transmembrane region" description="Helical" evidence="20">
    <location>
        <begin position="170"/>
        <end position="191"/>
    </location>
</feature>
<comment type="similarity">
    <text evidence="5 18">Belongs to the CDS family.</text>
</comment>
<evidence type="ECO:0000256" key="3">
    <source>
        <dbReference type="ARBA" id="ARBA00005119"/>
    </source>
</evidence>